<reference evidence="1 2" key="1">
    <citation type="submission" date="2018-06" db="EMBL/GenBank/DDBJ databases">
        <title>Comparative genomics reveals the genomic features of Rhizophagus irregularis, R. cerebriforme, R. diaphanum and Gigaspora rosea, and their symbiotic lifestyle signature.</title>
        <authorList>
            <person name="Morin E."/>
            <person name="San Clemente H."/>
            <person name="Chen E.C.H."/>
            <person name="De La Providencia I."/>
            <person name="Hainaut M."/>
            <person name="Kuo A."/>
            <person name="Kohler A."/>
            <person name="Murat C."/>
            <person name="Tang N."/>
            <person name="Roy S."/>
            <person name="Loubradou J."/>
            <person name="Henrissat B."/>
            <person name="Grigoriev I.V."/>
            <person name="Corradi N."/>
            <person name="Roux C."/>
            <person name="Martin F.M."/>
        </authorList>
    </citation>
    <scope>NUCLEOTIDE SEQUENCE [LARGE SCALE GENOMIC DNA]</scope>
    <source>
        <strain evidence="1 2">DAOM 194757</strain>
    </source>
</reference>
<dbReference type="AlphaFoldDB" id="A0A397VM25"/>
<dbReference type="EMBL" id="QKWP01000255">
    <property type="protein sequence ID" value="RIB23555.1"/>
    <property type="molecule type" value="Genomic_DNA"/>
</dbReference>
<organism evidence="1 2">
    <name type="scientific">Gigaspora rosea</name>
    <dbReference type="NCBI Taxonomy" id="44941"/>
    <lineage>
        <taxon>Eukaryota</taxon>
        <taxon>Fungi</taxon>
        <taxon>Fungi incertae sedis</taxon>
        <taxon>Mucoromycota</taxon>
        <taxon>Glomeromycotina</taxon>
        <taxon>Glomeromycetes</taxon>
        <taxon>Diversisporales</taxon>
        <taxon>Gigasporaceae</taxon>
        <taxon>Gigaspora</taxon>
    </lineage>
</organism>
<evidence type="ECO:0000313" key="2">
    <source>
        <dbReference type="Proteomes" id="UP000266673"/>
    </source>
</evidence>
<dbReference type="Proteomes" id="UP000266673">
    <property type="component" value="Unassembled WGS sequence"/>
</dbReference>
<comment type="caution">
    <text evidence="1">The sequence shown here is derived from an EMBL/GenBank/DDBJ whole genome shotgun (WGS) entry which is preliminary data.</text>
</comment>
<protein>
    <submittedName>
        <fullName evidence="1">Uncharacterized protein</fullName>
    </submittedName>
</protein>
<sequence length="135" mass="15099">MSLRSTSGSSAPVQYSSFGSTIEDLCYLLTRILPNGFPFPWFLGFVCVTRTVSSYLGIGGMDKYICNSISSDKGVDSTSSSKNKNILKAFIRLLVTELLYNLYIERFILLFNSLIPSLRLLVSVFDNDLKRDLTT</sequence>
<name>A0A397VM25_9GLOM</name>
<gene>
    <name evidence="1" type="ORF">C2G38_2170902</name>
</gene>
<proteinExistence type="predicted"/>
<keyword evidence="2" id="KW-1185">Reference proteome</keyword>
<accession>A0A397VM25</accession>
<evidence type="ECO:0000313" key="1">
    <source>
        <dbReference type="EMBL" id="RIB23555.1"/>
    </source>
</evidence>